<gene>
    <name evidence="2" type="ORF">ACFQGU_14685</name>
</gene>
<dbReference type="RefSeq" id="WP_386767928.1">
    <property type="nucleotide sequence ID" value="NZ_JBHSTI010000008.1"/>
</dbReference>
<proteinExistence type="predicted"/>
<dbReference type="Gene3D" id="3.10.310.50">
    <property type="match status" value="1"/>
</dbReference>
<evidence type="ECO:0000313" key="3">
    <source>
        <dbReference type="Proteomes" id="UP001596138"/>
    </source>
</evidence>
<name>A0ABW1T492_9ACTN</name>
<organism evidence="2 3">
    <name type="scientific">Longivirga aurantiaca</name>
    <dbReference type="NCBI Taxonomy" id="1837743"/>
    <lineage>
        <taxon>Bacteria</taxon>
        <taxon>Bacillati</taxon>
        <taxon>Actinomycetota</taxon>
        <taxon>Actinomycetes</taxon>
        <taxon>Sporichthyales</taxon>
        <taxon>Sporichthyaceae</taxon>
        <taxon>Longivirga</taxon>
    </lineage>
</organism>
<evidence type="ECO:0000256" key="1">
    <source>
        <dbReference type="SAM" id="MobiDB-lite"/>
    </source>
</evidence>
<keyword evidence="3" id="KW-1185">Reference proteome</keyword>
<protein>
    <submittedName>
        <fullName evidence="2">DUF5130 family protein</fullName>
    </submittedName>
</protein>
<evidence type="ECO:0000313" key="2">
    <source>
        <dbReference type="EMBL" id="MFC6239127.1"/>
    </source>
</evidence>
<dbReference type="EMBL" id="JBHSTI010000008">
    <property type="protein sequence ID" value="MFC6239127.1"/>
    <property type="molecule type" value="Genomic_DNA"/>
</dbReference>
<sequence length="159" mass="16578">MTRWPSVHRPRASRSRSTRGRTRPRAPGAPVPVGDPVSPSQRLAIEQAVHAAETTCGLMFRVHVGSMPEGRASAERILAESGAAASETVLVAVDPTTRTLEIVTGSRAATSVSDRTCGLASLTMTSSFAAGDLVGGLRAGLQLLSAHARAPHLPHLDTV</sequence>
<reference evidence="3" key="1">
    <citation type="journal article" date="2019" name="Int. J. Syst. Evol. Microbiol.">
        <title>The Global Catalogue of Microorganisms (GCM) 10K type strain sequencing project: providing services to taxonomists for standard genome sequencing and annotation.</title>
        <authorList>
            <consortium name="The Broad Institute Genomics Platform"/>
            <consortium name="The Broad Institute Genome Sequencing Center for Infectious Disease"/>
            <person name="Wu L."/>
            <person name="Ma J."/>
        </authorList>
    </citation>
    <scope>NUCLEOTIDE SEQUENCE [LARGE SCALE GENOMIC DNA]</scope>
    <source>
        <strain evidence="3">CGMCC 4.7317</strain>
    </source>
</reference>
<dbReference type="Proteomes" id="UP001596138">
    <property type="component" value="Unassembled WGS sequence"/>
</dbReference>
<comment type="caution">
    <text evidence="2">The sequence shown here is derived from an EMBL/GenBank/DDBJ whole genome shotgun (WGS) entry which is preliminary data.</text>
</comment>
<feature type="compositionally biased region" description="Basic residues" evidence="1">
    <location>
        <begin position="1"/>
        <end position="24"/>
    </location>
</feature>
<dbReference type="Pfam" id="PF17174">
    <property type="entry name" value="DUF5130"/>
    <property type="match status" value="1"/>
</dbReference>
<dbReference type="InterPro" id="IPR033437">
    <property type="entry name" value="DUF5130"/>
</dbReference>
<feature type="region of interest" description="Disordered" evidence="1">
    <location>
        <begin position="1"/>
        <end position="38"/>
    </location>
</feature>
<feature type="compositionally biased region" description="Low complexity" evidence="1">
    <location>
        <begin position="25"/>
        <end position="38"/>
    </location>
</feature>
<accession>A0ABW1T492</accession>